<sequence length="123" mass="13423">MRDGMLLRPPIYRWRDSVLRASFIGFPETEWWPVLPGQLGGLRTRGAQLGPRSRCLGSHAVPGLPPSSPRSAWSSSQGASSCPFHSVSGWSCFSRGGVCCTIIPCSNLEISMVVTHDRYHGLP</sequence>
<dbReference type="Proteomes" id="UP001557470">
    <property type="component" value="Unassembled WGS sequence"/>
</dbReference>
<gene>
    <name evidence="2" type="ORF">UPYG_G00026700</name>
</gene>
<name>A0ABD0Y5W3_UMBPY</name>
<dbReference type="EMBL" id="JAGEUA010000001">
    <property type="protein sequence ID" value="KAL1022416.1"/>
    <property type="molecule type" value="Genomic_DNA"/>
</dbReference>
<comment type="caution">
    <text evidence="2">The sequence shown here is derived from an EMBL/GenBank/DDBJ whole genome shotgun (WGS) entry which is preliminary data.</text>
</comment>
<evidence type="ECO:0000313" key="3">
    <source>
        <dbReference type="Proteomes" id="UP001557470"/>
    </source>
</evidence>
<protein>
    <submittedName>
        <fullName evidence="2">Uncharacterized protein</fullName>
    </submittedName>
</protein>
<evidence type="ECO:0000313" key="2">
    <source>
        <dbReference type="EMBL" id="KAL1022416.1"/>
    </source>
</evidence>
<accession>A0ABD0Y5W3</accession>
<reference evidence="2 3" key="1">
    <citation type="submission" date="2024-06" db="EMBL/GenBank/DDBJ databases">
        <authorList>
            <person name="Pan Q."/>
            <person name="Wen M."/>
            <person name="Jouanno E."/>
            <person name="Zahm M."/>
            <person name="Klopp C."/>
            <person name="Cabau C."/>
            <person name="Louis A."/>
            <person name="Berthelot C."/>
            <person name="Parey E."/>
            <person name="Roest Crollius H."/>
            <person name="Montfort J."/>
            <person name="Robinson-Rechavi M."/>
            <person name="Bouchez O."/>
            <person name="Lampietro C."/>
            <person name="Lopez Roques C."/>
            <person name="Donnadieu C."/>
            <person name="Postlethwait J."/>
            <person name="Bobe J."/>
            <person name="Verreycken H."/>
            <person name="Guiguen Y."/>
        </authorList>
    </citation>
    <scope>NUCLEOTIDE SEQUENCE [LARGE SCALE GENOMIC DNA]</scope>
    <source>
        <strain evidence="2">Up_M1</strain>
        <tissue evidence="2">Testis</tissue>
    </source>
</reference>
<organism evidence="2 3">
    <name type="scientific">Umbra pygmaea</name>
    <name type="common">Eastern mudminnow</name>
    <dbReference type="NCBI Taxonomy" id="75934"/>
    <lineage>
        <taxon>Eukaryota</taxon>
        <taxon>Metazoa</taxon>
        <taxon>Chordata</taxon>
        <taxon>Craniata</taxon>
        <taxon>Vertebrata</taxon>
        <taxon>Euteleostomi</taxon>
        <taxon>Actinopterygii</taxon>
        <taxon>Neopterygii</taxon>
        <taxon>Teleostei</taxon>
        <taxon>Protacanthopterygii</taxon>
        <taxon>Esociformes</taxon>
        <taxon>Umbridae</taxon>
        <taxon>Umbra</taxon>
    </lineage>
</organism>
<feature type="compositionally biased region" description="Low complexity" evidence="1">
    <location>
        <begin position="69"/>
        <end position="78"/>
    </location>
</feature>
<evidence type="ECO:0000256" key="1">
    <source>
        <dbReference type="SAM" id="MobiDB-lite"/>
    </source>
</evidence>
<proteinExistence type="predicted"/>
<keyword evidence="3" id="KW-1185">Reference proteome</keyword>
<dbReference type="AlphaFoldDB" id="A0ABD0Y5W3"/>
<feature type="region of interest" description="Disordered" evidence="1">
    <location>
        <begin position="59"/>
        <end position="78"/>
    </location>
</feature>